<dbReference type="SUPFAM" id="SSF51182">
    <property type="entry name" value="RmlC-like cupins"/>
    <property type="match status" value="1"/>
</dbReference>
<dbReference type="EMBL" id="FP476056">
    <property type="protein sequence ID" value="CAZ97683.1"/>
    <property type="molecule type" value="Genomic_DNA"/>
</dbReference>
<keyword evidence="6" id="KW-1185">Reference proteome</keyword>
<evidence type="ECO:0000256" key="1">
    <source>
        <dbReference type="ARBA" id="ARBA00023015"/>
    </source>
</evidence>
<protein>
    <submittedName>
        <fullName evidence="5">AraC-type transcriptional regulator</fullName>
    </submittedName>
</protein>
<dbReference type="InterPro" id="IPR009057">
    <property type="entry name" value="Homeodomain-like_sf"/>
</dbReference>
<reference evidence="5 6" key="2">
    <citation type="journal article" date="2012" name="Environ. Microbiol.">
        <title>Characterization of the first alginolytic operons in a marine bacterium: from their emergence in marine Flavobacteriia to their independent transfers to marine Proteobacteria and human gut Bacteroides.</title>
        <authorList>
            <person name="Thomas F."/>
            <person name="Barbeyron T."/>
            <person name="Tonon T."/>
            <person name="Genicot S."/>
            <person name="Czjzek M."/>
            <person name="Michel G."/>
        </authorList>
    </citation>
    <scope>NUCLEOTIDE SEQUENCE [LARGE SCALE GENOMIC DNA]</scope>
    <source>
        <strain evidence="6">DSM 12802 / CCUG 47099 / CIP 106680 / NCIMB 13871 / Dsij</strain>
    </source>
</reference>
<dbReference type="SMART" id="SM00342">
    <property type="entry name" value="HTH_ARAC"/>
    <property type="match status" value="1"/>
</dbReference>
<dbReference type="InterPro" id="IPR014710">
    <property type="entry name" value="RmlC-like_jellyroll"/>
</dbReference>
<evidence type="ECO:0000313" key="5">
    <source>
        <dbReference type="EMBL" id="CAZ97683.1"/>
    </source>
</evidence>
<keyword evidence="3" id="KW-0804">Transcription</keyword>
<dbReference type="SUPFAM" id="SSF46689">
    <property type="entry name" value="Homeodomain-like"/>
    <property type="match status" value="2"/>
</dbReference>
<dbReference type="HOGENOM" id="CLU_000445_88_3_10"/>
<dbReference type="AlphaFoldDB" id="G0L8M4"/>
<dbReference type="Pfam" id="PF12833">
    <property type="entry name" value="HTH_18"/>
    <property type="match status" value="1"/>
</dbReference>
<dbReference type="InterPro" id="IPR013096">
    <property type="entry name" value="Cupin_2"/>
</dbReference>
<evidence type="ECO:0000256" key="2">
    <source>
        <dbReference type="ARBA" id="ARBA00023125"/>
    </source>
</evidence>
<dbReference type="Proteomes" id="UP000008898">
    <property type="component" value="Chromosome"/>
</dbReference>
<feature type="domain" description="HTH araC/xylS-type" evidence="4">
    <location>
        <begin position="188"/>
        <end position="286"/>
    </location>
</feature>
<dbReference type="PANTHER" id="PTHR43280:SF34">
    <property type="entry name" value="ARAC-FAMILY TRANSCRIPTIONAL REGULATOR"/>
    <property type="match status" value="1"/>
</dbReference>
<dbReference type="Gene3D" id="2.60.120.10">
    <property type="entry name" value="Jelly Rolls"/>
    <property type="match status" value="1"/>
</dbReference>
<keyword evidence="1" id="KW-0805">Transcription regulation</keyword>
<dbReference type="Gene3D" id="1.10.10.60">
    <property type="entry name" value="Homeodomain-like"/>
    <property type="match status" value="2"/>
</dbReference>
<dbReference type="InterPro" id="IPR018060">
    <property type="entry name" value="HTH_AraC"/>
</dbReference>
<dbReference type="RefSeq" id="WP_013994873.1">
    <property type="nucleotide sequence ID" value="NC_015844.1"/>
</dbReference>
<dbReference type="GO" id="GO:0003700">
    <property type="term" value="F:DNA-binding transcription factor activity"/>
    <property type="evidence" value="ECO:0007669"/>
    <property type="project" value="InterPro"/>
</dbReference>
<dbReference type="OrthoDB" id="792101at2"/>
<keyword evidence="2" id="KW-0238">DNA-binding</keyword>
<proteinExistence type="predicted"/>
<dbReference type="Pfam" id="PF07883">
    <property type="entry name" value="Cupin_2"/>
    <property type="match status" value="1"/>
</dbReference>
<dbReference type="PROSITE" id="PS01124">
    <property type="entry name" value="HTH_ARAC_FAMILY_2"/>
    <property type="match status" value="1"/>
</dbReference>
<evidence type="ECO:0000256" key="3">
    <source>
        <dbReference type="ARBA" id="ARBA00023163"/>
    </source>
</evidence>
<dbReference type="KEGG" id="zga:ZOBELLIA_3545"/>
<sequence length="290" mass="33410">MNAIGFKVPFFRGKSLYIEEWSDRNFYKAVHFHEEYQLTYIFKGEGTLVVGSKSYGFKPGDSYLFGKNLPHVFRNENNEALTEEEARAHYISVFFNADSLNSMLNGVPETGPIVELIKKADLGLKLDRLQSPKLLRSMSRLKSKNGFERLLELLYILEDIAVNGKNECLANENCKTISHDEYGIRKLNEIFKFMENNHSNRITLEDIATRFNMNPSSFCRFFKSRTQKTFSQFLIELRVAKACELMRSGAHNASETCFTTGFTNLSNFHRQFKSVIGMTPTQYRDSVATF</sequence>
<reference evidence="6" key="1">
    <citation type="submission" date="2009-07" db="EMBL/GenBank/DDBJ databases">
        <title>Complete genome sequence of Zobellia galactanivorans Dsij.</title>
        <authorList>
            <consortium name="Genoscope - CEA"/>
        </authorList>
    </citation>
    <scope>NUCLEOTIDE SEQUENCE [LARGE SCALE GENOMIC DNA]</scope>
    <source>
        <strain evidence="6">DSM 12802 / CCUG 47099 / CIP 106680 / NCIMB 13871 / Dsij</strain>
    </source>
</reference>
<evidence type="ECO:0000313" key="6">
    <source>
        <dbReference type="Proteomes" id="UP000008898"/>
    </source>
</evidence>
<accession>G0L8M4</accession>
<organism evidence="5 6">
    <name type="scientific">Zobellia galactanivorans (strain DSM 12802 / CCUG 47099 / CIP 106680 / NCIMB 13871 / Dsij)</name>
    <dbReference type="NCBI Taxonomy" id="63186"/>
    <lineage>
        <taxon>Bacteria</taxon>
        <taxon>Pseudomonadati</taxon>
        <taxon>Bacteroidota</taxon>
        <taxon>Flavobacteriia</taxon>
        <taxon>Flavobacteriales</taxon>
        <taxon>Flavobacteriaceae</taxon>
        <taxon>Zobellia</taxon>
    </lineage>
</organism>
<dbReference type="InterPro" id="IPR011051">
    <property type="entry name" value="RmlC_Cupin_sf"/>
</dbReference>
<evidence type="ECO:0000259" key="4">
    <source>
        <dbReference type="PROSITE" id="PS01124"/>
    </source>
</evidence>
<name>G0L8M4_ZOBGA</name>
<dbReference type="GO" id="GO:0043565">
    <property type="term" value="F:sequence-specific DNA binding"/>
    <property type="evidence" value="ECO:0007669"/>
    <property type="project" value="InterPro"/>
</dbReference>
<dbReference type="STRING" id="63186.ZOBELLIA_3545"/>
<dbReference type="PANTHER" id="PTHR43280">
    <property type="entry name" value="ARAC-FAMILY TRANSCRIPTIONAL REGULATOR"/>
    <property type="match status" value="1"/>
</dbReference>
<gene>
    <name evidence="5" type="ordered locus">zobellia_3545</name>
</gene>